<name>A0A2S6CEK9_9PEZI</name>
<evidence type="ECO:0000313" key="3">
    <source>
        <dbReference type="Proteomes" id="UP000237631"/>
    </source>
</evidence>
<feature type="transmembrane region" description="Helical" evidence="1">
    <location>
        <begin position="222"/>
        <end position="249"/>
    </location>
</feature>
<evidence type="ECO:0000256" key="1">
    <source>
        <dbReference type="SAM" id="Phobius"/>
    </source>
</evidence>
<dbReference type="AlphaFoldDB" id="A0A2S6CEK9"/>
<feature type="transmembrane region" description="Helical" evidence="1">
    <location>
        <begin position="269"/>
        <end position="292"/>
    </location>
</feature>
<sequence length="408" mass="44336">MSGIHGQVLGHLAKRGYEAVQEHMSQLQHDATLYDQAGPEMEVQPWEMLPVVVTGFLTLLLIAAIKYTVGEVVASLAMIESPTTTAIVQGKPPAYADEPDAPVEKEPLMPSEAEADVEVTLINNKPVTSSIRASVRHLTSIGGFRGRFRGAAVSVVYHFAHSLLTNFLSGLLGMGLFGSAVMYIVASLGLARLHMVWTHTMITQPVAQPFYRRFVPRKQCKAILLPSLVFAMAQQATLILPLIVAVALGLPDIDHSQVTHAAKHDCSKLVWMALRFLAVPATGLFVAFAILLPATVTLTRIEALLLPEDQDTIVPFDRSAIVGNVDITAKGSSRAIFIQAWRSFDSSARWRLIKLYVKMAAMQIGVIFVSVHLMIAEIYVIGGERLGLLIKSALAQMQLAAIEANGEN</sequence>
<dbReference type="OrthoDB" id="2896006at2759"/>
<proteinExistence type="predicted"/>
<feature type="transmembrane region" description="Helical" evidence="1">
    <location>
        <begin position="170"/>
        <end position="191"/>
    </location>
</feature>
<accession>A0A2S6CEK9</accession>
<organism evidence="2 3">
    <name type="scientific">Cercospora berteroae</name>
    <dbReference type="NCBI Taxonomy" id="357750"/>
    <lineage>
        <taxon>Eukaryota</taxon>
        <taxon>Fungi</taxon>
        <taxon>Dikarya</taxon>
        <taxon>Ascomycota</taxon>
        <taxon>Pezizomycotina</taxon>
        <taxon>Dothideomycetes</taxon>
        <taxon>Dothideomycetidae</taxon>
        <taxon>Mycosphaerellales</taxon>
        <taxon>Mycosphaerellaceae</taxon>
        <taxon>Cercospora</taxon>
    </lineage>
</organism>
<dbReference type="EMBL" id="PNEN01000472">
    <property type="protein sequence ID" value="PPJ58143.1"/>
    <property type="molecule type" value="Genomic_DNA"/>
</dbReference>
<reference evidence="3" key="1">
    <citation type="journal article" date="2017" name="bioRxiv">
        <title>Conservation of a gene cluster reveals novel cercosporin biosynthetic mechanisms and extends production to the genus Colletotrichum.</title>
        <authorList>
            <person name="de Jonge R."/>
            <person name="Ebert M.K."/>
            <person name="Huitt-Roehl C.R."/>
            <person name="Pal P."/>
            <person name="Suttle J.C."/>
            <person name="Spanner R.E."/>
            <person name="Neubauer J.D."/>
            <person name="Jurick W.M.II."/>
            <person name="Stott K.A."/>
            <person name="Secor G.A."/>
            <person name="Thomma B.P.H.J."/>
            <person name="Van de Peer Y."/>
            <person name="Townsend C.A."/>
            <person name="Bolton M.D."/>
        </authorList>
    </citation>
    <scope>NUCLEOTIDE SEQUENCE [LARGE SCALE GENOMIC DNA]</scope>
    <source>
        <strain evidence="3">CBS538.71</strain>
    </source>
</reference>
<keyword evidence="1" id="KW-1133">Transmembrane helix</keyword>
<keyword evidence="1" id="KW-0812">Transmembrane</keyword>
<feature type="transmembrane region" description="Helical" evidence="1">
    <location>
        <begin position="359"/>
        <end position="381"/>
    </location>
</feature>
<keyword evidence="3" id="KW-1185">Reference proteome</keyword>
<keyword evidence="1" id="KW-0472">Membrane</keyword>
<gene>
    <name evidence="2" type="ORF">CBER1_02563</name>
</gene>
<protein>
    <submittedName>
        <fullName evidence="2">Uncharacterized protein</fullName>
    </submittedName>
</protein>
<comment type="caution">
    <text evidence="2">The sequence shown here is derived from an EMBL/GenBank/DDBJ whole genome shotgun (WGS) entry which is preliminary data.</text>
</comment>
<dbReference type="STRING" id="357750.A0A2S6CEK9"/>
<evidence type="ECO:0000313" key="2">
    <source>
        <dbReference type="EMBL" id="PPJ58143.1"/>
    </source>
</evidence>
<dbReference type="Proteomes" id="UP000237631">
    <property type="component" value="Unassembled WGS sequence"/>
</dbReference>